<keyword evidence="6" id="KW-0131">Cell cycle</keyword>
<dbReference type="GO" id="GO:0015616">
    <property type="term" value="F:DNA translocase activity"/>
    <property type="evidence" value="ECO:0007669"/>
    <property type="project" value="TreeGrafter"/>
</dbReference>
<keyword evidence="12" id="KW-1185">Reference proteome</keyword>
<dbReference type="Pfam" id="PF00271">
    <property type="entry name" value="Helicase_C"/>
    <property type="match status" value="1"/>
</dbReference>
<name>A0A443SDB3_9ACAR</name>
<dbReference type="Proteomes" id="UP000288716">
    <property type="component" value="Unassembled WGS sequence"/>
</dbReference>
<keyword evidence="3" id="KW-0132">Cell division</keyword>
<evidence type="ECO:0000259" key="9">
    <source>
        <dbReference type="PROSITE" id="PS51192"/>
    </source>
</evidence>
<dbReference type="OrthoDB" id="413460at2759"/>
<comment type="subunit">
    <text evidence="1">Interacts (via N-terminus) with spn-A/Rad51.</text>
</comment>
<evidence type="ECO:0000256" key="6">
    <source>
        <dbReference type="ARBA" id="ARBA00023306"/>
    </source>
</evidence>
<dbReference type="SUPFAM" id="SSF52540">
    <property type="entry name" value="P-loop containing nucleoside triphosphate hydrolases"/>
    <property type="match status" value="2"/>
</dbReference>
<evidence type="ECO:0000256" key="3">
    <source>
        <dbReference type="ARBA" id="ARBA00022618"/>
    </source>
</evidence>
<keyword evidence="5" id="KW-0378">Hydrolase</keyword>
<feature type="domain" description="Helicase C-terminal" evidence="10">
    <location>
        <begin position="348"/>
        <end position="499"/>
    </location>
</feature>
<dbReference type="Gene3D" id="3.40.50.10810">
    <property type="entry name" value="Tandem AAA-ATPase domain"/>
    <property type="match status" value="1"/>
</dbReference>
<dbReference type="InterPro" id="IPR049730">
    <property type="entry name" value="SNF2/RAD54-like_C"/>
</dbReference>
<dbReference type="VEuPathDB" id="VectorBase:LDEU006532"/>
<dbReference type="CDD" id="cd18793">
    <property type="entry name" value="SF2_C_SNF"/>
    <property type="match status" value="1"/>
</dbReference>
<dbReference type="Gene3D" id="3.40.50.300">
    <property type="entry name" value="P-loop containing nucleotide triphosphate hydrolases"/>
    <property type="match status" value="1"/>
</dbReference>
<comment type="caution">
    <text evidence="11">The sequence shown here is derived from an EMBL/GenBank/DDBJ whole genome shotgun (WGS) entry which is preliminary data.</text>
</comment>
<dbReference type="AlphaFoldDB" id="A0A443SDB3"/>
<protein>
    <recommendedName>
        <fullName evidence="2">DNA repair and recombination protein RAD54-like</fullName>
    </recommendedName>
    <alternativeName>
        <fullName evidence="8">Protein okra</fullName>
    </alternativeName>
</protein>
<dbReference type="PROSITE" id="PS51194">
    <property type="entry name" value="HELICASE_CTER"/>
    <property type="match status" value="1"/>
</dbReference>
<dbReference type="Pfam" id="PF00176">
    <property type="entry name" value="SNF2-rel_dom"/>
    <property type="match status" value="1"/>
</dbReference>
<dbReference type="InterPro" id="IPR027417">
    <property type="entry name" value="P-loop_NTPase"/>
</dbReference>
<evidence type="ECO:0000313" key="12">
    <source>
        <dbReference type="Proteomes" id="UP000288716"/>
    </source>
</evidence>
<evidence type="ECO:0000256" key="1">
    <source>
        <dbReference type="ARBA" id="ARBA00011467"/>
    </source>
</evidence>
<dbReference type="InterPro" id="IPR000330">
    <property type="entry name" value="SNF2_N"/>
</dbReference>
<dbReference type="SMART" id="SM00490">
    <property type="entry name" value="HELICc"/>
    <property type="match status" value="1"/>
</dbReference>
<evidence type="ECO:0000259" key="10">
    <source>
        <dbReference type="PROSITE" id="PS51194"/>
    </source>
</evidence>
<evidence type="ECO:0000256" key="2">
    <source>
        <dbReference type="ARBA" id="ARBA00015341"/>
    </source>
</evidence>
<dbReference type="GO" id="GO:0051301">
    <property type="term" value="P:cell division"/>
    <property type="evidence" value="ECO:0007669"/>
    <property type="project" value="UniProtKB-KW"/>
</dbReference>
<proteinExistence type="predicted"/>
<dbReference type="InterPro" id="IPR038718">
    <property type="entry name" value="SNF2-like_sf"/>
</dbReference>
<dbReference type="InterPro" id="IPR014001">
    <property type="entry name" value="Helicase_ATP-bd"/>
</dbReference>
<dbReference type="InterPro" id="IPR050496">
    <property type="entry name" value="SNF2_RAD54_helicase_repair"/>
</dbReference>
<comment type="function">
    <text evidence="7">Involved in mitotic DNA repair and meiotic recombination. Functions in the recombinational DNA repair pathway. Essential for interhomolog gene conversion (GC), but may have a less important role in intersister GC than spn-A/Rad51. In the presence of DNA, spn-A/Rad51 enhances the ATPase activity of okr/Rad54.</text>
</comment>
<feature type="non-terminal residue" evidence="11">
    <location>
        <position position="587"/>
    </location>
</feature>
<dbReference type="SMART" id="SM00487">
    <property type="entry name" value="DEXDc"/>
    <property type="match status" value="1"/>
</dbReference>
<dbReference type="PANTHER" id="PTHR45629:SF7">
    <property type="entry name" value="DNA EXCISION REPAIR PROTEIN ERCC-6-RELATED"/>
    <property type="match status" value="1"/>
</dbReference>
<dbReference type="GO" id="GO:0005524">
    <property type="term" value="F:ATP binding"/>
    <property type="evidence" value="ECO:0007669"/>
    <property type="project" value="InterPro"/>
</dbReference>
<sequence length="587" mass="67592">MSSNGPKENVQLKSGLSIRKELYDKLYSYQAVGIDWMYGLYMKNEGGILADDMGLGKTLQSVALISSLLECNQIKSALIVAPTTLLKHWKQEFVKWAPSTVLATFDGAPATRMKHLMKIQSYGGVLLISEDLIFKFETEITSFGNFIWDFLILDEVKNIKNATEETKTPEQNNLSEIWMLFDFVMNGSLLGEYYFETPLLNGREENASDRARLLSRRTAERLWEIYQPYFLRRTKNEVLTDMQRLPRKYDWVVWIYLNQSQTETYKDFLNFNSIEKLTKEYSNAGFVHLLTLKNICDHMRLVSQDVVNEGAQHRNGNVSKNVLTGQDNFSIIGLTDEQLIGESAKLEFCLHLLETLRKEGHKTLLFSQSTQMLDIIQQILVHRNWKLSRLDREVVKMQRTDAIVHTFENDADISVCLLSSQVAGVGLPLTSANRVIIYDPFWNSATDSQAIDRAYQIGQQKEVIVYRLVTCGTVEEQIYRRQIFNDSITKHTVKENDSTRCFRREDLLQLLNFTDPTVSKTYQRITQIHGSDVNCTGLVASHLQTLRGFDQVFNIHDHSKIFSAEKPQCLESVLVINRLRMDEVQLD</sequence>
<dbReference type="PANTHER" id="PTHR45629">
    <property type="entry name" value="SNF2/RAD54 FAMILY MEMBER"/>
    <property type="match status" value="1"/>
</dbReference>
<feature type="domain" description="Helicase ATP-binding" evidence="9">
    <location>
        <begin position="38"/>
        <end position="187"/>
    </location>
</feature>
<gene>
    <name evidence="11" type="ORF">B4U80_00332</name>
</gene>
<evidence type="ECO:0000256" key="4">
    <source>
        <dbReference type="ARBA" id="ARBA00022776"/>
    </source>
</evidence>
<dbReference type="PROSITE" id="PS51192">
    <property type="entry name" value="HELICASE_ATP_BIND_1"/>
    <property type="match status" value="1"/>
</dbReference>
<evidence type="ECO:0000256" key="8">
    <source>
        <dbReference type="ARBA" id="ARBA00029956"/>
    </source>
</evidence>
<dbReference type="GO" id="GO:0016787">
    <property type="term" value="F:hydrolase activity"/>
    <property type="evidence" value="ECO:0007669"/>
    <property type="project" value="UniProtKB-KW"/>
</dbReference>
<dbReference type="STRING" id="299467.A0A443SDB3"/>
<accession>A0A443SDB3</accession>
<evidence type="ECO:0000313" key="11">
    <source>
        <dbReference type="EMBL" id="RWS25508.1"/>
    </source>
</evidence>
<dbReference type="EMBL" id="NCKV01003635">
    <property type="protein sequence ID" value="RWS25508.1"/>
    <property type="molecule type" value="Genomic_DNA"/>
</dbReference>
<organism evidence="11 12">
    <name type="scientific">Leptotrombidium deliense</name>
    <dbReference type="NCBI Taxonomy" id="299467"/>
    <lineage>
        <taxon>Eukaryota</taxon>
        <taxon>Metazoa</taxon>
        <taxon>Ecdysozoa</taxon>
        <taxon>Arthropoda</taxon>
        <taxon>Chelicerata</taxon>
        <taxon>Arachnida</taxon>
        <taxon>Acari</taxon>
        <taxon>Acariformes</taxon>
        <taxon>Trombidiformes</taxon>
        <taxon>Prostigmata</taxon>
        <taxon>Anystina</taxon>
        <taxon>Parasitengona</taxon>
        <taxon>Trombiculoidea</taxon>
        <taxon>Trombiculidae</taxon>
        <taxon>Leptotrombidium</taxon>
    </lineage>
</organism>
<evidence type="ECO:0000256" key="7">
    <source>
        <dbReference type="ARBA" id="ARBA00024776"/>
    </source>
</evidence>
<reference evidence="11 12" key="1">
    <citation type="journal article" date="2018" name="Gigascience">
        <title>Genomes of trombidid mites reveal novel predicted allergens and laterally-transferred genes associated with secondary metabolism.</title>
        <authorList>
            <person name="Dong X."/>
            <person name="Chaisiri K."/>
            <person name="Xia D."/>
            <person name="Armstrong S.D."/>
            <person name="Fang Y."/>
            <person name="Donnelly M.J."/>
            <person name="Kadowaki T."/>
            <person name="McGarry J.W."/>
            <person name="Darby A.C."/>
            <person name="Makepeace B.L."/>
        </authorList>
    </citation>
    <scope>NUCLEOTIDE SEQUENCE [LARGE SCALE GENOMIC DNA]</scope>
    <source>
        <strain evidence="11">UoL-UT</strain>
    </source>
</reference>
<evidence type="ECO:0000256" key="5">
    <source>
        <dbReference type="ARBA" id="ARBA00022801"/>
    </source>
</evidence>
<keyword evidence="4" id="KW-0498">Mitosis</keyword>
<dbReference type="InterPro" id="IPR001650">
    <property type="entry name" value="Helicase_C-like"/>
</dbReference>